<dbReference type="Pfam" id="PF13531">
    <property type="entry name" value="SBP_bac_11"/>
    <property type="match status" value="1"/>
</dbReference>
<dbReference type="GO" id="GO:0030973">
    <property type="term" value="F:molybdate ion binding"/>
    <property type="evidence" value="ECO:0007669"/>
    <property type="project" value="TreeGrafter"/>
</dbReference>
<dbReference type="InterPro" id="IPR005950">
    <property type="entry name" value="ModA"/>
</dbReference>
<dbReference type="EMBL" id="JAERWK010000003">
    <property type="protein sequence ID" value="MBM9465987.1"/>
    <property type="molecule type" value="Genomic_DNA"/>
</dbReference>
<evidence type="ECO:0000256" key="2">
    <source>
        <dbReference type="ARBA" id="ARBA00022723"/>
    </source>
</evidence>
<organism evidence="6 7">
    <name type="scientific">Nakamurella leprariae</name>
    <dbReference type="NCBI Taxonomy" id="2803911"/>
    <lineage>
        <taxon>Bacteria</taxon>
        <taxon>Bacillati</taxon>
        <taxon>Actinomycetota</taxon>
        <taxon>Actinomycetes</taxon>
        <taxon>Nakamurellales</taxon>
        <taxon>Nakamurellaceae</taxon>
        <taxon>Nakamurella</taxon>
    </lineage>
</organism>
<comment type="caution">
    <text evidence="6">The sequence shown here is derived from an EMBL/GenBank/DDBJ whole genome shotgun (WGS) entry which is preliminary data.</text>
</comment>
<feature type="binding site" evidence="4">
    <location>
        <position position="100"/>
    </location>
    <ligand>
        <name>molybdate</name>
        <dbReference type="ChEBI" id="CHEBI:36264"/>
    </ligand>
</feature>
<dbReference type="Gene3D" id="3.40.190.10">
    <property type="entry name" value="Periplasmic binding protein-like II"/>
    <property type="match status" value="2"/>
</dbReference>
<dbReference type="PANTHER" id="PTHR30632:SF0">
    <property type="entry name" value="SULFATE-BINDING PROTEIN"/>
    <property type="match status" value="1"/>
</dbReference>
<evidence type="ECO:0000256" key="1">
    <source>
        <dbReference type="ARBA" id="ARBA00009175"/>
    </source>
</evidence>
<name>A0A939C0B1_9ACTN</name>
<evidence type="ECO:0000256" key="3">
    <source>
        <dbReference type="ARBA" id="ARBA00022729"/>
    </source>
</evidence>
<feature type="compositionally biased region" description="Low complexity" evidence="5">
    <location>
        <begin position="30"/>
        <end position="56"/>
    </location>
</feature>
<dbReference type="SUPFAM" id="SSF53850">
    <property type="entry name" value="Periplasmic binding protein-like II"/>
    <property type="match status" value="1"/>
</dbReference>
<dbReference type="PANTHER" id="PTHR30632">
    <property type="entry name" value="MOLYBDATE-BINDING PERIPLASMIC PROTEIN"/>
    <property type="match status" value="1"/>
</dbReference>
<dbReference type="AlphaFoldDB" id="A0A939C0B1"/>
<feature type="binding site" evidence="4">
    <location>
        <position position="221"/>
    </location>
    <ligand>
        <name>molybdate</name>
        <dbReference type="ChEBI" id="CHEBI:36264"/>
    </ligand>
</feature>
<dbReference type="PROSITE" id="PS51257">
    <property type="entry name" value="PROKAR_LIPOPROTEIN"/>
    <property type="match status" value="1"/>
</dbReference>
<dbReference type="RefSeq" id="WP_205259140.1">
    <property type="nucleotide sequence ID" value="NZ_JAERWK010000003.1"/>
</dbReference>
<protein>
    <submittedName>
        <fullName evidence="6">Molybdate ABC transporter substrate-binding protein</fullName>
    </submittedName>
</protein>
<dbReference type="InterPro" id="IPR050682">
    <property type="entry name" value="ModA/WtpA"/>
</dbReference>
<dbReference type="GO" id="GO:0046872">
    <property type="term" value="F:metal ion binding"/>
    <property type="evidence" value="ECO:0007669"/>
    <property type="project" value="UniProtKB-KW"/>
</dbReference>
<proteinExistence type="inferred from homology"/>
<feature type="binding site" evidence="4">
    <location>
        <position position="72"/>
    </location>
    <ligand>
        <name>molybdate</name>
        <dbReference type="ChEBI" id="CHEBI:36264"/>
    </ligand>
</feature>
<reference evidence="6" key="1">
    <citation type="submission" date="2021-01" db="EMBL/GenBank/DDBJ databases">
        <title>YIM 132084 draft genome.</title>
        <authorList>
            <person name="An D."/>
        </authorList>
    </citation>
    <scope>NUCLEOTIDE SEQUENCE</scope>
    <source>
        <strain evidence="6">YIM 132084</strain>
    </source>
</reference>
<dbReference type="GO" id="GO:0015689">
    <property type="term" value="P:molybdate ion transport"/>
    <property type="evidence" value="ECO:0007669"/>
    <property type="project" value="InterPro"/>
</dbReference>
<feature type="region of interest" description="Disordered" evidence="5">
    <location>
        <begin position="29"/>
        <end position="56"/>
    </location>
</feature>
<sequence>MFSSARLSVAATAALGLLLTGCGSSGSGSGTTTAGSTSASSGSSSASTSGSSTASSSTAAESSTLTVFAAASLKATFTELGETFEDQHPGTTVTFNFAGSSDLVTQITAGAPADVFASADVNNMTKATDADVVAGEPVDFASNTLTIVTQPGNPKGITGFADLTKSDLQVVVCAPQVPCGSATEKVEQNTGVTLAPVSEESSVTDVLNKVETGQADAGLVYVTDASGAGDKVSAVAFPESTAVVNVYPIAALTDASQPELAREFIELITGPDGQQVLEGAGFQPAP</sequence>
<keyword evidence="2 4" id="KW-0479">Metal-binding</keyword>
<keyword evidence="3" id="KW-0732">Signal</keyword>
<evidence type="ECO:0000313" key="7">
    <source>
        <dbReference type="Proteomes" id="UP000663792"/>
    </source>
</evidence>
<comment type="similarity">
    <text evidence="1">Belongs to the bacterial solute-binding protein ModA family.</text>
</comment>
<dbReference type="NCBIfam" id="TIGR01256">
    <property type="entry name" value="modA"/>
    <property type="match status" value="1"/>
</dbReference>
<keyword evidence="7" id="KW-1185">Reference proteome</keyword>
<evidence type="ECO:0000313" key="6">
    <source>
        <dbReference type="EMBL" id="MBM9465987.1"/>
    </source>
</evidence>
<evidence type="ECO:0000256" key="4">
    <source>
        <dbReference type="PIRSR" id="PIRSR004846-1"/>
    </source>
</evidence>
<keyword evidence="4" id="KW-0500">Molybdenum</keyword>
<dbReference type="CDD" id="cd13538">
    <property type="entry name" value="PBP2_ModA_like_1"/>
    <property type="match status" value="1"/>
</dbReference>
<gene>
    <name evidence="6" type="primary">modA</name>
    <name evidence="6" type="ORF">JL106_01675</name>
</gene>
<evidence type="ECO:0000256" key="5">
    <source>
        <dbReference type="SAM" id="MobiDB-lite"/>
    </source>
</evidence>
<dbReference type="Proteomes" id="UP000663792">
    <property type="component" value="Unassembled WGS sequence"/>
</dbReference>
<dbReference type="PIRSF" id="PIRSF004846">
    <property type="entry name" value="ModA"/>
    <property type="match status" value="1"/>
</dbReference>
<feature type="binding site" evidence="4">
    <location>
        <position position="203"/>
    </location>
    <ligand>
        <name>molybdate</name>
        <dbReference type="ChEBI" id="CHEBI:36264"/>
    </ligand>
</feature>
<accession>A0A939C0B1</accession>